<dbReference type="AlphaFoldDB" id="A0AAE1U9R2"/>
<sequence length="66" mass="7392">MSSRSCGKTLSVPTKVYGGKWHLQDSFPRLPSGRNPDGEVEEGVWPLSRRGTRPIRPPRFLSGLEK</sequence>
<reference evidence="2" key="1">
    <citation type="submission" date="2023-11" db="EMBL/GenBank/DDBJ databases">
        <title>Genome assemblies of two species of porcelain crab, Petrolisthes cinctipes and Petrolisthes manimaculis (Anomura: Porcellanidae).</title>
        <authorList>
            <person name="Angst P."/>
        </authorList>
    </citation>
    <scope>NUCLEOTIDE SEQUENCE</scope>
    <source>
        <strain evidence="2">PB745_02</strain>
        <tissue evidence="2">Gill</tissue>
    </source>
</reference>
<evidence type="ECO:0000313" key="3">
    <source>
        <dbReference type="Proteomes" id="UP001292094"/>
    </source>
</evidence>
<name>A0AAE1U9R2_9EUCA</name>
<organism evidence="2 3">
    <name type="scientific">Petrolisthes manimaculis</name>
    <dbReference type="NCBI Taxonomy" id="1843537"/>
    <lineage>
        <taxon>Eukaryota</taxon>
        <taxon>Metazoa</taxon>
        <taxon>Ecdysozoa</taxon>
        <taxon>Arthropoda</taxon>
        <taxon>Crustacea</taxon>
        <taxon>Multicrustacea</taxon>
        <taxon>Malacostraca</taxon>
        <taxon>Eumalacostraca</taxon>
        <taxon>Eucarida</taxon>
        <taxon>Decapoda</taxon>
        <taxon>Pleocyemata</taxon>
        <taxon>Anomura</taxon>
        <taxon>Galatheoidea</taxon>
        <taxon>Porcellanidae</taxon>
        <taxon>Petrolisthes</taxon>
    </lineage>
</organism>
<gene>
    <name evidence="2" type="ORF">Pmani_017145</name>
</gene>
<protein>
    <submittedName>
        <fullName evidence="2">Uncharacterized protein</fullName>
    </submittedName>
</protein>
<evidence type="ECO:0000313" key="2">
    <source>
        <dbReference type="EMBL" id="KAK4311345.1"/>
    </source>
</evidence>
<keyword evidence="3" id="KW-1185">Reference proteome</keyword>
<dbReference type="EMBL" id="JAWZYT010001526">
    <property type="protein sequence ID" value="KAK4311345.1"/>
    <property type="molecule type" value="Genomic_DNA"/>
</dbReference>
<comment type="caution">
    <text evidence="2">The sequence shown here is derived from an EMBL/GenBank/DDBJ whole genome shotgun (WGS) entry which is preliminary data.</text>
</comment>
<accession>A0AAE1U9R2</accession>
<dbReference type="Proteomes" id="UP001292094">
    <property type="component" value="Unassembled WGS sequence"/>
</dbReference>
<feature type="region of interest" description="Disordered" evidence="1">
    <location>
        <begin position="25"/>
        <end position="66"/>
    </location>
</feature>
<evidence type="ECO:0000256" key="1">
    <source>
        <dbReference type="SAM" id="MobiDB-lite"/>
    </source>
</evidence>
<proteinExistence type="predicted"/>